<sequence>MNHVKAWHRLADGYDATTVRIDAGGDPVEEREPTSVREASILVRARELWEQGGQRNRLDDYRFTQRHLVR</sequence>
<dbReference type="OrthoDB" id="9794094at2"/>
<evidence type="ECO:0000313" key="2">
    <source>
        <dbReference type="Proteomes" id="UP000199120"/>
    </source>
</evidence>
<evidence type="ECO:0000313" key="1">
    <source>
        <dbReference type="EMBL" id="SEL15269.1"/>
    </source>
</evidence>
<protein>
    <submittedName>
        <fullName evidence="1">Uncharacterized protein</fullName>
    </submittedName>
</protein>
<dbReference type="EMBL" id="FOAJ01000005">
    <property type="protein sequence ID" value="SEL15269.1"/>
    <property type="molecule type" value="Genomic_DNA"/>
</dbReference>
<reference evidence="2" key="1">
    <citation type="submission" date="2016-10" db="EMBL/GenBank/DDBJ databases">
        <authorList>
            <person name="Varghese N."/>
            <person name="Submissions S."/>
        </authorList>
    </citation>
    <scope>NUCLEOTIDE SEQUENCE [LARGE SCALE GENOMIC DNA]</scope>
    <source>
        <strain evidence="2">LMG 26416</strain>
    </source>
</reference>
<gene>
    <name evidence="1" type="ORF">SAMN05192542_105202</name>
</gene>
<accession>A0A1H7MW52</accession>
<dbReference type="RefSeq" id="WP_111549420.1">
    <property type="nucleotide sequence ID" value="NZ_FNSR01000001.1"/>
</dbReference>
<dbReference type="AlphaFoldDB" id="A0A1H7MW52"/>
<organism evidence="1 2">
    <name type="scientific">Paraburkholderia caballeronis</name>
    <dbReference type="NCBI Taxonomy" id="416943"/>
    <lineage>
        <taxon>Bacteria</taxon>
        <taxon>Pseudomonadati</taxon>
        <taxon>Pseudomonadota</taxon>
        <taxon>Betaproteobacteria</taxon>
        <taxon>Burkholderiales</taxon>
        <taxon>Burkholderiaceae</taxon>
        <taxon>Paraburkholderia</taxon>
    </lineage>
</organism>
<name>A0A1H7MW52_9BURK</name>
<dbReference type="Proteomes" id="UP000199120">
    <property type="component" value="Unassembled WGS sequence"/>
</dbReference>
<keyword evidence="2" id="KW-1185">Reference proteome</keyword>
<proteinExistence type="predicted"/>